<keyword evidence="1" id="KW-0812">Transmembrane</keyword>
<feature type="transmembrane region" description="Helical" evidence="1">
    <location>
        <begin position="86"/>
        <end position="110"/>
    </location>
</feature>
<feature type="transmembrane region" description="Helical" evidence="1">
    <location>
        <begin position="6"/>
        <end position="28"/>
    </location>
</feature>
<dbReference type="STRING" id="1618574.UT24_C0009G0010"/>
<comment type="caution">
    <text evidence="2">The sequence shown here is derived from an EMBL/GenBank/DDBJ whole genome shotgun (WGS) entry which is preliminary data.</text>
</comment>
<keyword evidence="1" id="KW-0472">Membrane</keyword>
<accession>A0A0G0MBZ3</accession>
<gene>
    <name evidence="2" type="ORF">UT24_C0009G0010</name>
</gene>
<organism evidence="2 3">
    <name type="scientific">Candidatus Woesebacteria bacterium GW2011_GWB1_39_12</name>
    <dbReference type="NCBI Taxonomy" id="1618574"/>
    <lineage>
        <taxon>Bacteria</taxon>
        <taxon>Candidatus Woeseibacteriota</taxon>
    </lineage>
</organism>
<protein>
    <submittedName>
        <fullName evidence="2">Uncharacterized protein</fullName>
    </submittedName>
</protein>
<keyword evidence="1" id="KW-1133">Transmembrane helix</keyword>
<dbReference type="AlphaFoldDB" id="A0A0G0MBZ3"/>
<name>A0A0G0MBZ3_9BACT</name>
<evidence type="ECO:0000313" key="2">
    <source>
        <dbReference type="EMBL" id="KKR00693.1"/>
    </source>
</evidence>
<feature type="transmembrane region" description="Helical" evidence="1">
    <location>
        <begin position="59"/>
        <end position="80"/>
    </location>
</feature>
<evidence type="ECO:0000313" key="3">
    <source>
        <dbReference type="Proteomes" id="UP000033881"/>
    </source>
</evidence>
<proteinExistence type="predicted"/>
<dbReference type="EMBL" id="LBWB01000009">
    <property type="protein sequence ID" value="KKR00693.1"/>
    <property type="molecule type" value="Genomic_DNA"/>
</dbReference>
<feature type="transmembrane region" description="Helical" evidence="1">
    <location>
        <begin position="135"/>
        <end position="153"/>
    </location>
</feature>
<evidence type="ECO:0000256" key="1">
    <source>
        <dbReference type="SAM" id="Phobius"/>
    </source>
</evidence>
<reference evidence="2 3" key="1">
    <citation type="journal article" date="2015" name="Nature">
        <title>rRNA introns, odd ribosomes, and small enigmatic genomes across a large radiation of phyla.</title>
        <authorList>
            <person name="Brown C.T."/>
            <person name="Hug L.A."/>
            <person name="Thomas B.C."/>
            <person name="Sharon I."/>
            <person name="Castelle C.J."/>
            <person name="Singh A."/>
            <person name="Wilkins M.J."/>
            <person name="Williams K.H."/>
            <person name="Banfield J.F."/>
        </authorList>
    </citation>
    <scope>NUCLEOTIDE SEQUENCE [LARGE SCALE GENOMIC DNA]</scope>
</reference>
<dbReference type="Proteomes" id="UP000033881">
    <property type="component" value="Unassembled WGS sequence"/>
</dbReference>
<sequence length="154" mass="16852">MLETPHVVVAAAIAVNVANPALAIPLALGSHFVLEKVPHWNPHLNTELKKFGKVSAQSTNIVIIDSILALTFGSLVAYMMLPNVGLALTVLLACLASVVPDLIEAPYYFLHKNSDFIDKKWIPFKKSIQVDASKGFGLFTQLLVVFASIWWILT</sequence>